<dbReference type="Proteomes" id="UP001500466">
    <property type="component" value="Unassembled WGS sequence"/>
</dbReference>
<dbReference type="RefSeq" id="WP_345679184.1">
    <property type="nucleotide sequence ID" value="NZ_BAABHS010000028.1"/>
</dbReference>
<dbReference type="InterPro" id="IPR018641">
    <property type="entry name" value="Trfase_1_rSAM/seldom-assoc"/>
</dbReference>
<dbReference type="PANTHER" id="PTHR36529:SF1">
    <property type="entry name" value="GLYCOSYLTRANSFERASE"/>
    <property type="match status" value="1"/>
</dbReference>
<dbReference type="PANTHER" id="PTHR36529">
    <property type="entry name" value="SLL1095 PROTEIN"/>
    <property type="match status" value="1"/>
</dbReference>
<organism evidence="2 3">
    <name type="scientific">Yinghuangia aomiensis</name>
    <dbReference type="NCBI Taxonomy" id="676205"/>
    <lineage>
        <taxon>Bacteria</taxon>
        <taxon>Bacillati</taxon>
        <taxon>Actinomycetota</taxon>
        <taxon>Actinomycetes</taxon>
        <taxon>Kitasatosporales</taxon>
        <taxon>Streptomycetaceae</taxon>
        <taxon>Yinghuangia</taxon>
    </lineage>
</organism>
<dbReference type="Pfam" id="PF09837">
    <property type="entry name" value="DUF2064"/>
    <property type="match status" value="1"/>
</dbReference>
<feature type="compositionally biased region" description="Low complexity" evidence="1">
    <location>
        <begin position="231"/>
        <end position="243"/>
    </location>
</feature>
<name>A0ABP9I0T8_9ACTN</name>
<evidence type="ECO:0000256" key="1">
    <source>
        <dbReference type="SAM" id="MobiDB-lite"/>
    </source>
</evidence>
<dbReference type="Gene3D" id="3.90.550.10">
    <property type="entry name" value="Spore Coat Polysaccharide Biosynthesis Protein SpsA, Chain A"/>
    <property type="match status" value="1"/>
</dbReference>
<dbReference type="EMBL" id="BAABHS010000028">
    <property type="protein sequence ID" value="GAA4984537.1"/>
    <property type="molecule type" value="Genomic_DNA"/>
</dbReference>
<reference evidence="3" key="1">
    <citation type="journal article" date="2019" name="Int. J. Syst. Evol. Microbiol.">
        <title>The Global Catalogue of Microorganisms (GCM) 10K type strain sequencing project: providing services to taxonomists for standard genome sequencing and annotation.</title>
        <authorList>
            <consortium name="The Broad Institute Genomics Platform"/>
            <consortium name="The Broad Institute Genome Sequencing Center for Infectious Disease"/>
            <person name="Wu L."/>
            <person name="Ma J."/>
        </authorList>
    </citation>
    <scope>NUCLEOTIDE SEQUENCE [LARGE SCALE GENOMIC DNA]</scope>
    <source>
        <strain evidence="3">JCM 17986</strain>
    </source>
</reference>
<accession>A0ABP9I0T8</accession>
<dbReference type="SUPFAM" id="SSF53448">
    <property type="entry name" value="Nucleotide-diphospho-sugar transferases"/>
    <property type="match status" value="1"/>
</dbReference>
<evidence type="ECO:0000313" key="2">
    <source>
        <dbReference type="EMBL" id="GAA4984537.1"/>
    </source>
</evidence>
<sequence length="243" mass="24662">MSDRPSPASASAAAPTATGTTLLVIAKTPVPGRVKTRLTPDLTPDQAADVAEAALADTFDAVLAAPAARRVLVLDGPPRPWFPCGLEVVPQTGGGLDVRLAAAFALCTGPALLVGMDTPQLRPDLLAVDWTDTDAWFGPAADGGFWALGLRRPDPALLLGVPMSTPRTGAAQLARLTGAGLRVGLLPELTDIDHVADLAAVAAAAPGTRTARLARHLLPGTAVPQPHRAPARATATATATATA</sequence>
<feature type="region of interest" description="Disordered" evidence="1">
    <location>
        <begin position="221"/>
        <end position="243"/>
    </location>
</feature>
<proteinExistence type="predicted"/>
<comment type="caution">
    <text evidence="2">The sequence shown here is derived from an EMBL/GenBank/DDBJ whole genome shotgun (WGS) entry which is preliminary data.</text>
</comment>
<gene>
    <name evidence="2" type="ORF">GCM10023205_63300</name>
</gene>
<protein>
    <submittedName>
        <fullName evidence="2">DUF2064 domain-containing protein</fullName>
    </submittedName>
</protein>
<dbReference type="InterPro" id="IPR029044">
    <property type="entry name" value="Nucleotide-diphossugar_trans"/>
</dbReference>
<evidence type="ECO:0000313" key="3">
    <source>
        <dbReference type="Proteomes" id="UP001500466"/>
    </source>
</evidence>
<keyword evidence="3" id="KW-1185">Reference proteome</keyword>